<keyword evidence="2" id="KW-1185">Reference proteome</keyword>
<evidence type="ECO:0000313" key="2">
    <source>
        <dbReference type="Proteomes" id="UP001328107"/>
    </source>
</evidence>
<evidence type="ECO:0000313" key="1">
    <source>
        <dbReference type="EMBL" id="GMR31397.1"/>
    </source>
</evidence>
<proteinExistence type="predicted"/>
<feature type="non-terminal residue" evidence="1">
    <location>
        <position position="1"/>
    </location>
</feature>
<reference evidence="2" key="1">
    <citation type="submission" date="2022-10" db="EMBL/GenBank/DDBJ databases">
        <title>Genome assembly of Pristionchus species.</title>
        <authorList>
            <person name="Yoshida K."/>
            <person name="Sommer R.J."/>
        </authorList>
    </citation>
    <scope>NUCLEOTIDE SEQUENCE [LARGE SCALE GENOMIC DNA]</scope>
    <source>
        <strain evidence="2">RS5460</strain>
    </source>
</reference>
<dbReference type="AlphaFoldDB" id="A0AAN5C661"/>
<organism evidence="1 2">
    <name type="scientific">Pristionchus mayeri</name>
    <dbReference type="NCBI Taxonomy" id="1317129"/>
    <lineage>
        <taxon>Eukaryota</taxon>
        <taxon>Metazoa</taxon>
        <taxon>Ecdysozoa</taxon>
        <taxon>Nematoda</taxon>
        <taxon>Chromadorea</taxon>
        <taxon>Rhabditida</taxon>
        <taxon>Rhabditina</taxon>
        <taxon>Diplogasteromorpha</taxon>
        <taxon>Diplogasteroidea</taxon>
        <taxon>Neodiplogasteridae</taxon>
        <taxon>Pristionchus</taxon>
    </lineage>
</organism>
<name>A0AAN5C661_9BILA</name>
<accession>A0AAN5C661</accession>
<sequence>LRVALNGLEDPIVEQVSDFLSSSISATYIYFSDVTSHSSLPDYQLYTHFLRNSILARLVANVVTLDDNTASSILSVASHTKDIRVNCREARLSDPASFITSISLDVSSSSISDLSSNNSSFFGLPHSFWNTFLNEKLANGSFEYTETRNMEGVIRKAPFILPDTPIRQLEWIKKV</sequence>
<comment type="caution">
    <text evidence="1">The sequence shown here is derived from an EMBL/GenBank/DDBJ whole genome shotgun (WGS) entry which is preliminary data.</text>
</comment>
<protein>
    <submittedName>
        <fullName evidence="1">Uncharacterized protein</fullName>
    </submittedName>
</protein>
<dbReference type="Proteomes" id="UP001328107">
    <property type="component" value="Unassembled WGS sequence"/>
</dbReference>
<dbReference type="EMBL" id="BTRK01000001">
    <property type="protein sequence ID" value="GMR31397.1"/>
    <property type="molecule type" value="Genomic_DNA"/>
</dbReference>
<gene>
    <name evidence="1" type="ORF">PMAYCL1PPCAC_01592</name>
</gene>